<feature type="compositionally biased region" description="Low complexity" evidence="1">
    <location>
        <begin position="334"/>
        <end position="349"/>
    </location>
</feature>
<dbReference type="OrthoDB" id="3240800at2759"/>
<feature type="region of interest" description="Disordered" evidence="1">
    <location>
        <begin position="503"/>
        <end position="647"/>
    </location>
</feature>
<reference evidence="2 3" key="1">
    <citation type="submission" date="2014-04" db="EMBL/GenBank/DDBJ databases">
        <authorList>
            <consortium name="DOE Joint Genome Institute"/>
            <person name="Kuo A."/>
            <person name="Girlanda M."/>
            <person name="Perotto S."/>
            <person name="Kohler A."/>
            <person name="Nagy L.G."/>
            <person name="Floudas D."/>
            <person name="Copeland A."/>
            <person name="Barry K.W."/>
            <person name="Cichocki N."/>
            <person name="Veneault-Fourrey C."/>
            <person name="LaButti K."/>
            <person name="Lindquist E.A."/>
            <person name="Lipzen A."/>
            <person name="Lundell T."/>
            <person name="Morin E."/>
            <person name="Murat C."/>
            <person name="Sun H."/>
            <person name="Tunlid A."/>
            <person name="Henrissat B."/>
            <person name="Grigoriev I.V."/>
            <person name="Hibbett D.S."/>
            <person name="Martin F."/>
            <person name="Nordberg H.P."/>
            <person name="Cantor M.N."/>
            <person name="Hua S.X."/>
        </authorList>
    </citation>
    <scope>NUCLEOTIDE SEQUENCE [LARGE SCALE GENOMIC DNA]</scope>
    <source>
        <strain evidence="2 3">MUT 4182</strain>
    </source>
</reference>
<feature type="region of interest" description="Disordered" evidence="1">
    <location>
        <begin position="334"/>
        <end position="388"/>
    </location>
</feature>
<keyword evidence="3" id="KW-1185">Reference proteome</keyword>
<feature type="non-terminal residue" evidence="2">
    <location>
        <position position="1"/>
    </location>
</feature>
<dbReference type="EMBL" id="KN822974">
    <property type="protein sequence ID" value="KIO30173.1"/>
    <property type="molecule type" value="Genomic_DNA"/>
</dbReference>
<evidence type="ECO:0000313" key="2">
    <source>
        <dbReference type="EMBL" id="KIO30173.1"/>
    </source>
</evidence>
<dbReference type="AlphaFoldDB" id="A0A0C3L8L7"/>
<feature type="region of interest" description="Disordered" evidence="1">
    <location>
        <begin position="74"/>
        <end position="93"/>
    </location>
</feature>
<feature type="region of interest" description="Disordered" evidence="1">
    <location>
        <begin position="456"/>
        <end position="475"/>
    </location>
</feature>
<dbReference type="HOGENOM" id="CLU_401510_0_0_1"/>
<protein>
    <submittedName>
        <fullName evidence="2">Uncharacterized protein</fullName>
    </submittedName>
</protein>
<feature type="compositionally biased region" description="Polar residues" evidence="1">
    <location>
        <begin position="505"/>
        <end position="521"/>
    </location>
</feature>
<gene>
    <name evidence="2" type="ORF">M407DRAFT_224890</name>
</gene>
<name>A0A0C3L8L7_9AGAM</name>
<reference evidence="3" key="2">
    <citation type="submission" date="2015-01" db="EMBL/GenBank/DDBJ databases">
        <title>Evolutionary Origins and Diversification of the Mycorrhizal Mutualists.</title>
        <authorList>
            <consortium name="DOE Joint Genome Institute"/>
            <consortium name="Mycorrhizal Genomics Consortium"/>
            <person name="Kohler A."/>
            <person name="Kuo A."/>
            <person name="Nagy L.G."/>
            <person name="Floudas D."/>
            <person name="Copeland A."/>
            <person name="Barry K.W."/>
            <person name="Cichocki N."/>
            <person name="Veneault-Fourrey C."/>
            <person name="LaButti K."/>
            <person name="Lindquist E.A."/>
            <person name="Lipzen A."/>
            <person name="Lundell T."/>
            <person name="Morin E."/>
            <person name="Murat C."/>
            <person name="Riley R."/>
            <person name="Ohm R."/>
            <person name="Sun H."/>
            <person name="Tunlid A."/>
            <person name="Henrissat B."/>
            <person name="Grigoriev I.V."/>
            <person name="Hibbett D.S."/>
            <person name="Martin F."/>
        </authorList>
    </citation>
    <scope>NUCLEOTIDE SEQUENCE [LARGE SCALE GENOMIC DNA]</scope>
    <source>
        <strain evidence="3">MUT 4182</strain>
    </source>
</reference>
<feature type="compositionally biased region" description="Polar residues" evidence="1">
    <location>
        <begin position="357"/>
        <end position="388"/>
    </location>
</feature>
<dbReference type="Proteomes" id="UP000054248">
    <property type="component" value="Unassembled WGS sequence"/>
</dbReference>
<proteinExistence type="predicted"/>
<organism evidence="2 3">
    <name type="scientific">Tulasnella calospora MUT 4182</name>
    <dbReference type="NCBI Taxonomy" id="1051891"/>
    <lineage>
        <taxon>Eukaryota</taxon>
        <taxon>Fungi</taxon>
        <taxon>Dikarya</taxon>
        <taxon>Basidiomycota</taxon>
        <taxon>Agaricomycotina</taxon>
        <taxon>Agaricomycetes</taxon>
        <taxon>Cantharellales</taxon>
        <taxon>Tulasnellaceae</taxon>
        <taxon>Tulasnella</taxon>
    </lineage>
</organism>
<evidence type="ECO:0000313" key="3">
    <source>
        <dbReference type="Proteomes" id="UP000054248"/>
    </source>
</evidence>
<accession>A0A0C3L8L7</accession>
<sequence>SNSTLNSISLSARPSTCLSRSLLVPIPQFPFVASNDLTSSIDSCAALSRLPAAATMAPNWKDWEAFLDGNMSRKPQVQSQGAPDWNSSIASNLQPSAVPPTSYHLNDDEEFISRFKILPSASPPAYDPYNHYSDAFSPRVAVQESRHAFGNVPIKPTQVVQTAAWSRGAIHSDHASPVSSASSESSLAGALGQTVIVPAHHLLGMPPSPPTGLYHASESSGASSLSGALIVPRTARHYQTRPAAATHRPPHQLYPPQHIPSSQAPYYVSQSSVPNQATVLAGGQGFSSIHGLQQPQMYPSWSPPSVTQAQLMQESSERSFIGRSPALVDMALPPQSSSSQPLLNPAQQQTLAMATHTPASQHPTPTPGYLSSPSPMQSFSMHVQSQPTYSPPIYHASSPGPSNPMLQHYLQQQQAMIAHQQYAYQQAGSVHTALTPTSTAPSPGYWNTEEITSPDVEMDADGEGDVAGNGNDPDRTFSAVLNSPESFVHNASLVHDTQGVHIPISTASAPNPPLQGSSRSGRTYGEDPEPHNDGGMGSTFPLEDASDARQSGTSRRRAVPSNTTKSSSRRTPGTFTFVGGPSKREAMLMQKQHGQEAGPSGSRKRASPNVGDEDDDGEVAESSGRRTRRKISGLEEAGGDSRTPSGLSTAFAAAYSHIHVTNIPCPHPECAFTADVNGRGQEERKR</sequence>
<evidence type="ECO:0000256" key="1">
    <source>
        <dbReference type="SAM" id="MobiDB-lite"/>
    </source>
</evidence>
<feature type="compositionally biased region" description="Polar residues" evidence="1">
    <location>
        <begin position="560"/>
        <end position="574"/>
    </location>
</feature>